<accession>A0A7K0CV49</accession>
<organism evidence="2 3">
    <name type="scientific">Nocardia macrotermitis</name>
    <dbReference type="NCBI Taxonomy" id="2585198"/>
    <lineage>
        <taxon>Bacteria</taxon>
        <taxon>Bacillati</taxon>
        <taxon>Actinomycetota</taxon>
        <taxon>Actinomycetes</taxon>
        <taxon>Mycobacteriales</taxon>
        <taxon>Nocardiaceae</taxon>
        <taxon>Nocardia</taxon>
    </lineage>
</organism>
<feature type="compositionally biased region" description="Low complexity" evidence="1">
    <location>
        <begin position="182"/>
        <end position="192"/>
    </location>
</feature>
<dbReference type="Proteomes" id="UP000438448">
    <property type="component" value="Unassembled WGS sequence"/>
</dbReference>
<gene>
    <name evidence="2" type="ORF">NRB20_03810</name>
</gene>
<sequence length="299" mass="30525">MVLLLILLALLVLVGGVAAIVLVIGRHQKQSIAFDNQIVPGMPSNAPASWAGSHDPEARLHRRLRDAIRALHGVNAYDTASSVNLRAGLEQSAMAIDNHLIAVATLPRPHRDQALPDATAAVEAVEAGVAQYVSATTKPDPVAFEAGLQGVQTSIDAITQNLGALGPGLSASGIYPGQFGMQAPAPVPQQQPGATPLSGQHPPQTGGYPQAQPNVAQSGGYPPQTGGGYAQAQPNTPESGGYPAQSGSEYPQAQPNHAQPGGYPPAQGGVQPQPAQPGGTTPPDTGTGASDPTIIRRQP</sequence>
<dbReference type="AlphaFoldDB" id="A0A7K0CV49"/>
<feature type="region of interest" description="Disordered" evidence="1">
    <location>
        <begin position="176"/>
        <end position="299"/>
    </location>
</feature>
<evidence type="ECO:0000313" key="3">
    <source>
        <dbReference type="Proteomes" id="UP000438448"/>
    </source>
</evidence>
<name>A0A7K0CV49_9NOCA</name>
<keyword evidence="3" id="KW-1185">Reference proteome</keyword>
<proteinExistence type="predicted"/>
<feature type="compositionally biased region" description="Low complexity" evidence="1">
    <location>
        <begin position="258"/>
        <end position="289"/>
    </location>
</feature>
<protein>
    <submittedName>
        <fullName evidence="2">Uncharacterized protein</fullName>
    </submittedName>
</protein>
<reference evidence="2 3" key="1">
    <citation type="submission" date="2019-10" db="EMBL/GenBank/DDBJ databases">
        <title>Nocardia macrotermitis sp. nov. and Nocardia aurantia sp. nov., isolated from the gut of fungus growing-termite Macrotermes natalensis.</title>
        <authorList>
            <person name="Benndorf R."/>
            <person name="Schwitalla J."/>
            <person name="Martin K."/>
            <person name="De Beer W."/>
            <person name="Kaster A.-K."/>
            <person name="Vollmers J."/>
            <person name="Poulsen M."/>
            <person name="Beemelmanns C."/>
        </authorList>
    </citation>
    <scope>NUCLEOTIDE SEQUENCE [LARGE SCALE GENOMIC DNA]</scope>
    <source>
        <strain evidence="2 3">RB20</strain>
    </source>
</reference>
<feature type="compositionally biased region" description="Polar residues" evidence="1">
    <location>
        <begin position="245"/>
        <end position="257"/>
    </location>
</feature>
<comment type="caution">
    <text evidence="2">The sequence shown here is derived from an EMBL/GenBank/DDBJ whole genome shotgun (WGS) entry which is preliminary data.</text>
</comment>
<evidence type="ECO:0000256" key="1">
    <source>
        <dbReference type="SAM" id="MobiDB-lite"/>
    </source>
</evidence>
<dbReference type="EMBL" id="WEGK01000001">
    <property type="protein sequence ID" value="MQY17318.1"/>
    <property type="molecule type" value="Genomic_DNA"/>
</dbReference>
<evidence type="ECO:0000313" key="2">
    <source>
        <dbReference type="EMBL" id="MQY17318.1"/>
    </source>
</evidence>